<proteinExistence type="predicted"/>
<dbReference type="EMBL" id="JBFDAA010000007">
    <property type="protein sequence ID" value="KAL1130774.1"/>
    <property type="molecule type" value="Genomic_DNA"/>
</dbReference>
<dbReference type="InterPro" id="IPR000477">
    <property type="entry name" value="RT_dom"/>
</dbReference>
<evidence type="ECO:0000256" key="1">
    <source>
        <dbReference type="SAM" id="MobiDB-lite"/>
    </source>
</evidence>
<dbReference type="Pfam" id="PF14529">
    <property type="entry name" value="Exo_endo_phos_2"/>
    <property type="match status" value="1"/>
</dbReference>
<accession>A0ABD0YJN5</accession>
<evidence type="ECO:0000313" key="4">
    <source>
        <dbReference type="Proteomes" id="UP001558652"/>
    </source>
</evidence>
<feature type="compositionally biased region" description="Low complexity" evidence="1">
    <location>
        <begin position="442"/>
        <end position="465"/>
    </location>
</feature>
<feature type="region of interest" description="Disordered" evidence="1">
    <location>
        <begin position="310"/>
        <end position="498"/>
    </location>
</feature>
<dbReference type="PANTHER" id="PTHR36688">
    <property type="entry name" value="ENDO/EXONUCLEASE/PHOSPHATASE DOMAIN-CONTAINING PROTEIN"/>
    <property type="match status" value="1"/>
</dbReference>
<dbReference type="InterPro" id="IPR052560">
    <property type="entry name" value="RdDP_mobile_element"/>
</dbReference>
<gene>
    <name evidence="3" type="ORF">AAG570_012015</name>
</gene>
<feature type="compositionally biased region" description="Polar residues" evidence="1">
    <location>
        <begin position="365"/>
        <end position="397"/>
    </location>
</feature>
<dbReference type="InterPro" id="IPR005135">
    <property type="entry name" value="Endo/exonuclease/phosphatase"/>
</dbReference>
<dbReference type="GO" id="GO:0071897">
    <property type="term" value="P:DNA biosynthetic process"/>
    <property type="evidence" value="ECO:0007669"/>
    <property type="project" value="UniProtKB-ARBA"/>
</dbReference>
<name>A0ABD0YJN5_9HEMI</name>
<feature type="compositionally biased region" description="Polar residues" evidence="1">
    <location>
        <begin position="468"/>
        <end position="498"/>
    </location>
</feature>
<feature type="region of interest" description="Disordered" evidence="1">
    <location>
        <begin position="39"/>
        <end position="68"/>
    </location>
</feature>
<evidence type="ECO:0000259" key="2">
    <source>
        <dbReference type="PROSITE" id="PS50878"/>
    </source>
</evidence>
<dbReference type="SUPFAM" id="SSF56672">
    <property type="entry name" value="DNA/RNA polymerases"/>
    <property type="match status" value="1"/>
</dbReference>
<dbReference type="Pfam" id="PF00078">
    <property type="entry name" value="RVT_1"/>
    <property type="match status" value="1"/>
</dbReference>
<sequence>MFYENKKQETTEIVTNTYISMNNNKRADTVCSTGEFDEDETPFVEQLKRRKKRTKPLDSPPPTKKTLVDNIQAEPTNPTSNIHKPPPIFLKYNCTSNYIQLCKDIQENIQPATFKTKSGPKHLIILTDTPDGYRAAVKYLRNVKIEFHTFQPKEETPFRVVIRGLHHTVPVELIKIELEKLGFKIRNVSNVIINRHGTKIPRPLFFVDLEANENNQNIFELRSIMLGIVSVEEPYKKTEIPQCQNCQQYGHTKGYCNYGPKCVKCGRDHHHSQCTKPISEPPTCALCGESHPANYRGCTVHTDLQNKKKTNQNSAKFSHSEIVPPAPWKTPVTRSQDPALSFPPLPANTASLQHFEHPSQPQPTQPVLQQENLPPKQQQEQLSIQPQWRPQRPYQNSHPNPQLLPQPQPRPGLLHQLQQQHQQAQPHPKQREQPVQQLRSGLQHAQQHQARPQQQLPQLRIQQHRPQSDPQILPSNMTYRTPSQITPHISEPDQYSASSYQPNYGADIDYVTYRADHPANRPQGGTAILIKRSLPHSVNTSYCTDSIQATSLSLTTTSFQITIASVYCPPNKSITQNEFLSLFRSFGRRFVAGGDFNSKHPGWGCRVTNPRGMTLHNAISTTNYAVLSPTEPTYWPTDPNRLPDLLDFFVTSNIRPIYSSVSTLTELSSDHDPVLLLLDTKLPSHTPSPSLINGPVDWNNFQQILNDNLSLNISLKTTQEIDDSVHYLTHSIQKAVWDSTRPRPPTSHHTSDDLPLTIRCLISKKRRARALWQRTRYPSDKQTLNRLTRKLNNLLKQYKIEQYNSFTASLTTEDKSLWTTTKRILSYKPFPPPLKNPDGTWAKSDSEIANLFGTHLSNIFVPHPNNPDPTHTRTVLNDLDSPLPMSVPPPAFSPSEVKYAISKLPTKKAPGFDLITSTILRQLPKKAILFLTYIYNSVLRTTYFPLLWKFSQIKMIPKPNKPAKLPSSYRPISLLPLLGKLLEKLLYKRLVILLDPIIPDHQFGFRNSHSTIQQCQRVVDNIASCLEQKQYCSAAFLDVAQAFDRVWHQGLLWKIKSLVPSTYYLILLSYLSDRSFIVIHGSSQSSYFPIKAGVPQGSILSPLLYSVYTSDIPEHPATLLASFADDTAILSTNSDPTLASLNLQSHLTTLQTWCSNWKIRVNPQKCVHVTFTLRHSSCPPVYWHQTQLPPAKVVRYLGLYIDRTLTWNPHTRLKRQETNRRYKLLQRLLDKRSKLRTENKLLVYNSIIKPIWAYGAEIWGSAKPSNVNRIQTLQSKILRRIVDAPPYVSNLTIHTDLKIPFVKDFIATRYRKFHSKLYSHSNPLVKKLSSTTLPDNPPRRLKRHWPRDFLQMDL</sequence>
<dbReference type="PANTHER" id="PTHR36688:SF2">
    <property type="entry name" value="ENDONUCLEASE_EXONUCLEASE_PHOSPHATASE DOMAIN-CONTAINING PROTEIN"/>
    <property type="match status" value="1"/>
</dbReference>
<organism evidence="3 4">
    <name type="scientific">Ranatra chinensis</name>
    <dbReference type="NCBI Taxonomy" id="642074"/>
    <lineage>
        <taxon>Eukaryota</taxon>
        <taxon>Metazoa</taxon>
        <taxon>Ecdysozoa</taxon>
        <taxon>Arthropoda</taxon>
        <taxon>Hexapoda</taxon>
        <taxon>Insecta</taxon>
        <taxon>Pterygota</taxon>
        <taxon>Neoptera</taxon>
        <taxon>Paraneoptera</taxon>
        <taxon>Hemiptera</taxon>
        <taxon>Heteroptera</taxon>
        <taxon>Panheteroptera</taxon>
        <taxon>Nepomorpha</taxon>
        <taxon>Nepidae</taxon>
        <taxon>Ranatrinae</taxon>
        <taxon>Ranatra</taxon>
    </lineage>
</organism>
<evidence type="ECO:0000313" key="3">
    <source>
        <dbReference type="EMBL" id="KAL1130774.1"/>
    </source>
</evidence>
<dbReference type="Gene3D" id="3.60.10.10">
    <property type="entry name" value="Endonuclease/exonuclease/phosphatase"/>
    <property type="match status" value="1"/>
</dbReference>
<reference evidence="3 4" key="1">
    <citation type="submission" date="2024-07" db="EMBL/GenBank/DDBJ databases">
        <title>Chromosome-level genome assembly of the water stick insect Ranatra chinensis (Heteroptera: Nepidae).</title>
        <authorList>
            <person name="Liu X."/>
        </authorList>
    </citation>
    <scope>NUCLEOTIDE SEQUENCE [LARGE SCALE GENOMIC DNA]</scope>
    <source>
        <strain evidence="3">Cailab_2021Rc</strain>
        <tissue evidence="3">Muscle</tissue>
    </source>
</reference>
<dbReference type="CDD" id="cd01650">
    <property type="entry name" value="RT_nLTR_like"/>
    <property type="match status" value="1"/>
</dbReference>
<dbReference type="Proteomes" id="UP001558652">
    <property type="component" value="Unassembled WGS sequence"/>
</dbReference>
<dbReference type="SMART" id="SM00596">
    <property type="entry name" value="PRE_C2HC"/>
    <property type="match status" value="1"/>
</dbReference>
<dbReference type="InterPro" id="IPR006579">
    <property type="entry name" value="Pre_C2HC_dom"/>
</dbReference>
<feature type="compositionally biased region" description="Low complexity" evidence="1">
    <location>
        <begin position="411"/>
        <end position="427"/>
    </location>
</feature>
<dbReference type="InterPro" id="IPR036691">
    <property type="entry name" value="Endo/exonu/phosph_ase_sf"/>
</dbReference>
<comment type="caution">
    <text evidence="3">The sequence shown here is derived from an EMBL/GenBank/DDBJ whole genome shotgun (WGS) entry which is preliminary data.</text>
</comment>
<keyword evidence="4" id="KW-1185">Reference proteome</keyword>
<dbReference type="SUPFAM" id="SSF56219">
    <property type="entry name" value="DNase I-like"/>
    <property type="match status" value="1"/>
</dbReference>
<dbReference type="PROSITE" id="PS50878">
    <property type="entry name" value="RT_POL"/>
    <property type="match status" value="1"/>
</dbReference>
<dbReference type="Pfam" id="PF07530">
    <property type="entry name" value="PRE_C2HC"/>
    <property type="match status" value="1"/>
</dbReference>
<protein>
    <recommendedName>
        <fullName evidence="2">Reverse transcriptase domain-containing protein</fullName>
    </recommendedName>
</protein>
<feature type="domain" description="Reverse transcriptase" evidence="2">
    <location>
        <begin position="937"/>
        <end position="1201"/>
    </location>
</feature>
<dbReference type="InterPro" id="IPR043502">
    <property type="entry name" value="DNA/RNA_pol_sf"/>
</dbReference>